<proteinExistence type="predicted"/>
<dbReference type="Pfam" id="PF01412">
    <property type="entry name" value="ArfGap"/>
    <property type="match status" value="1"/>
</dbReference>
<organism evidence="8 9">
    <name type="scientific">Trapa natans</name>
    <name type="common">Water chestnut</name>
    <dbReference type="NCBI Taxonomy" id="22666"/>
    <lineage>
        <taxon>Eukaryota</taxon>
        <taxon>Viridiplantae</taxon>
        <taxon>Streptophyta</taxon>
        <taxon>Embryophyta</taxon>
        <taxon>Tracheophyta</taxon>
        <taxon>Spermatophyta</taxon>
        <taxon>Magnoliopsida</taxon>
        <taxon>eudicotyledons</taxon>
        <taxon>Gunneridae</taxon>
        <taxon>Pentapetalae</taxon>
        <taxon>rosids</taxon>
        <taxon>malvids</taxon>
        <taxon>Myrtales</taxon>
        <taxon>Lythraceae</taxon>
        <taxon>Trapa</taxon>
    </lineage>
</organism>
<dbReference type="PROSITE" id="PS50115">
    <property type="entry name" value="ARFGAP"/>
    <property type="match status" value="1"/>
</dbReference>
<dbReference type="SMART" id="SM00239">
    <property type="entry name" value="C2"/>
    <property type="match status" value="1"/>
</dbReference>
<keyword evidence="3 5" id="KW-0863">Zinc-finger</keyword>
<evidence type="ECO:0000259" key="7">
    <source>
        <dbReference type="PROSITE" id="PS50115"/>
    </source>
</evidence>
<dbReference type="Proteomes" id="UP001346149">
    <property type="component" value="Unassembled WGS sequence"/>
</dbReference>
<dbReference type="InterPro" id="IPR035892">
    <property type="entry name" value="C2_domain_sf"/>
</dbReference>
<dbReference type="PANTHER" id="PTHR46220">
    <property type="entry name" value="ADP-RIBOSYLATION FACTOR GTPASE-ACTIVATING PROTEIN AGD12"/>
    <property type="match status" value="1"/>
</dbReference>
<dbReference type="PRINTS" id="PR00405">
    <property type="entry name" value="REVINTRACTNG"/>
</dbReference>
<dbReference type="PANTHER" id="PTHR46220:SF2">
    <property type="entry name" value="ADP-RIBOSYLATION FACTOR GTPASE-ACTIVATING PROTEIN AGD11-RELATED"/>
    <property type="match status" value="1"/>
</dbReference>
<dbReference type="PROSITE" id="PS50004">
    <property type="entry name" value="C2"/>
    <property type="match status" value="1"/>
</dbReference>
<evidence type="ECO:0008006" key="10">
    <source>
        <dbReference type="Google" id="ProtNLM"/>
    </source>
</evidence>
<dbReference type="InterPro" id="IPR000008">
    <property type="entry name" value="C2_dom"/>
</dbReference>
<dbReference type="InterPro" id="IPR001164">
    <property type="entry name" value="ArfGAP_dom"/>
</dbReference>
<dbReference type="InterPro" id="IPR037278">
    <property type="entry name" value="ARFGAP/RecO"/>
</dbReference>
<dbReference type="GO" id="GO:0005096">
    <property type="term" value="F:GTPase activator activity"/>
    <property type="evidence" value="ECO:0007669"/>
    <property type="project" value="UniProtKB-KW"/>
</dbReference>
<protein>
    <recommendedName>
        <fullName evidence="10">ADP-ribosylation factor GTPase-activating protein AGD11</fullName>
    </recommendedName>
</protein>
<dbReference type="CDD" id="cd08204">
    <property type="entry name" value="ArfGap"/>
    <property type="match status" value="1"/>
</dbReference>
<dbReference type="CDD" id="cd04038">
    <property type="entry name" value="C2_ArfGAP"/>
    <property type="match status" value="1"/>
</dbReference>
<keyword evidence="2" id="KW-0479">Metal-binding</keyword>
<dbReference type="Pfam" id="PF00168">
    <property type="entry name" value="C2"/>
    <property type="match status" value="1"/>
</dbReference>
<dbReference type="GO" id="GO:0008270">
    <property type="term" value="F:zinc ion binding"/>
    <property type="evidence" value="ECO:0007669"/>
    <property type="project" value="UniProtKB-KW"/>
</dbReference>
<evidence type="ECO:0000256" key="2">
    <source>
        <dbReference type="ARBA" id="ARBA00022723"/>
    </source>
</evidence>
<dbReference type="FunFam" id="1.10.220.150:FF:000009">
    <property type="entry name" value="stromal membrane-associated protein 1 isoform X1"/>
    <property type="match status" value="1"/>
</dbReference>
<evidence type="ECO:0000256" key="5">
    <source>
        <dbReference type="PROSITE-ProRule" id="PRU00288"/>
    </source>
</evidence>
<feature type="domain" description="Arf-GAP" evidence="7">
    <location>
        <begin position="45"/>
        <end position="159"/>
    </location>
</feature>
<dbReference type="Gene3D" id="1.10.220.150">
    <property type="entry name" value="Arf GTPase activating protein"/>
    <property type="match status" value="1"/>
</dbReference>
<dbReference type="EMBL" id="JAXQNO010000012">
    <property type="protein sequence ID" value="KAK4786834.1"/>
    <property type="molecule type" value="Genomic_DNA"/>
</dbReference>
<evidence type="ECO:0000256" key="3">
    <source>
        <dbReference type="ARBA" id="ARBA00022771"/>
    </source>
</evidence>
<evidence type="ECO:0000256" key="1">
    <source>
        <dbReference type="ARBA" id="ARBA00022468"/>
    </source>
</evidence>
<feature type="domain" description="C2" evidence="6">
    <location>
        <begin position="230"/>
        <end position="344"/>
    </location>
</feature>
<dbReference type="SUPFAM" id="SSF57863">
    <property type="entry name" value="ArfGap/RecO-like zinc finger"/>
    <property type="match status" value="1"/>
</dbReference>
<comment type="caution">
    <text evidence="8">The sequence shown here is derived from an EMBL/GenBank/DDBJ whole genome shotgun (WGS) entry which is preliminary data.</text>
</comment>
<name>A0AAN7LKW4_TRANT</name>
<evidence type="ECO:0000313" key="9">
    <source>
        <dbReference type="Proteomes" id="UP001346149"/>
    </source>
</evidence>
<reference evidence="8 9" key="1">
    <citation type="journal article" date="2023" name="Hortic Res">
        <title>Pangenome of water caltrop reveals structural variations and asymmetric subgenome divergence after allopolyploidization.</title>
        <authorList>
            <person name="Zhang X."/>
            <person name="Chen Y."/>
            <person name="Wang L."/>
            <person name="Yuan Y."/>
            <person name="Fang M."/>
            <person name="Shi L."/>
            <person name="Lu R."/>
            <person name="Comes H.P."/>
            <person name="Ma Y."/>
            <person name="Chen Y."/>
            <person name="Huang G."/>
            <person name="Zhou Y."/>
            <person name="Zheng Z."/>
            <person name="Qiu Y."/>
        </authorList>
    </citation>
    <scope>NUCLEOTIDE SEQUENCE [LARGE SCALE GENOMIC DNA]</scope>
    <source>
        <strain evidence="8">F231</strain>
    </source>
</reference>
<accession>A0AAN7LKW4</accession>
<keyword evidence="9" id="KW-1185">Reference proteome</keyword>
<evidence type="ECO:0000313" key="8">
    <source>
        <dbReference type="EMBL" id="KAK4786834.1"/>
    </source>
</evidence>
<dbReference type="InterPro" id="IPR038508">
    <property type="entry name" value="ArfGAP_dom_sf"/>
</dbReference>
<keyword evidence="4" id="KW-0862">Zinc</keyword>
<sequence>MEKLGIEKTSSSYTTPGSRACLLDLLCTETPLWGCQGDLYLLGPQQRLNKFLSESGNTICADCASPDPKWVSLNLGAVICIKCSGVHRSLGVHVSKVLSVKLDQWTHEQVNSLIDLGGNSTVNMKYEACTPGNIKKPNPDSSVHERIDFIRRKYQLQQFSRCDQLITPCPFPAGYSKCTQKAQSFSVISPPSPSCLQNSKLYDKQATKTRIGNAFRNSWVRKEFENKSCRKKAALTNLQAGMVEFVGLIKVNIVRGMNLAIRDMLTSDPYVIISLGQQSVKTRFIRSNLNPIWNECLMLSIPDDVPPLKVLVYDKDTFKSDDFMGEGEIDIQPLLSTARANEKSGMANSMPLDNALVKNSLIKLVDGKVKQDITLRLQKVETGELHIELECVPLTQ</sequence>
<dbReference type="SUPFAM" id="SSF49562">
    <property type="entry name" value="C2 domain (Calcium/lipid-binding domain, CaLB)"/>
    <property type="match status" value="1"/>
</dbReference>
<dbReference type="AlphaFoldDB" id="A0AAN7LKW4"/>
<evidence type="ECO:0000256" key="4">
    <source>
        <dbReference type="ARBA" id="ARBA00022833"/>
    </source>
</evidence>
<dbReference type="Gene3D" id="2.60.40.150">
    <property type="entry name" value="C2 domain"/>
    <property type="match status" value="1"/>
</dbReference>
<gene>
    <name evidence="8" type="ORF">SAY86_010667</name>
</gene>
<dbReference type="GO" id="GO:0005543">
    <property type="term" value="F:phospholipid binding"/>
    <property type="evidence" value="ECO:0007669"/>
    <property type="project" value="InterPro"/>
</dbReference>
<keyword evidence="1" id="KW-0343">GTPase activation</keyword>
<dbReference type="InterPro" id="IPR044518">
    <property type="entry name" value="ARF_GAP_AGD11/12/13"/>
</dbReference>
<evidence type="ECO:0000259" key="6">
    <source>
        <dbReference type="PROSITE" id="PS50004"/>
    </source>
</evidence>
<dbReference type="SMART" id="SM00105">
    <property type="entry name" value="ArfGap"/>
    <property type="match status" value="1"/>
</dbReference>